<gene>
    <name evidence="4" type="ORF">BM536_014650</name>
</gene>
<feature type="signal peptide" evidence="2">
    <location>
        <begin position="1"/>
        <end position="31"/>
    </location>
</feature>
<reference evidence="4 5" key="2">
    <citation type="submission" date="2017-02" db="EMBL/GenBank/DDBJ databases">
        <title>Draft genome sequence of Streptomyces phaeoluteigriseus type strain DSM41896.</title>
        <authorList>
            <person name="Salih T.S."/>
            <person name="Algora Gallardo L."/>
            <person name="Melo Santos T."/>
            <person name="Filgueira Martinez S."/>
            <person name="Herron P.R."/>
        </authorList>
    </citation>
    <scope>NUCLEOTIDE SEQUENCE [LARGE SCALE GENOMIC DNA]</scope>
    <source>
        <strain evidence="4 5">DSM 41896</strain>
    </source>
</reference>
<feature type="region of interest" description="Disordered" evidence="1">
    <location>
        <begin position="148"/>
        <end position="194"/>
    </location>
</feature>
<organism evidence="4 5">
    <name type="scientific">Streptomyces phaeoluteigriseus</name>
    <dbReference type="NCBI Taxonomy" id="114686"/>
    <lineage>
        <taxon>Bacteria</taxon>
        <taxon>Bacillati</taxon>
        <taxon>Actinomycetota</taxon>
        <taxon>Actinomycetes</taxon>
        <taxon>Kitasatosporales</taxon>
        <taxon>Streptomycetaceae</taxon>
        <taxon>Streptomyces</taxon>
        <taxon>Streptomyces aurantiacus group</taxon>
    </lineage>
</organism>
<evidence type="ECO:0000256" key="2">
    <source>
        <dbReference type="SAM" id="SignalP"/>
    </source>
</evidence>
<evidence type="ECO:0000313" key="4">
    <source>
        <dbReference type="EMBL" id="OQD55726.1"/>
    </source>
</evidence>
<evidence type="ECO:0000313" key="5">
    <source>
        <dbReference type="Proteomes" id="UP000184286"/>
    </source>
</evidence>
<dbReference type="STRING" id="114686.BM536_014650"/>
<sequence length="194" mass="21960">MSVTPVPVRRLAAASLAAAAVLGAVTLPASAADRTPDRPRVEISAVQYDAPGRDRRTNASLNKEWVELTNTTRQAVNLSGWTLSDEDGETYTIDRYRLPARATVRVHTGEGRDTRTDLFQDRRHHVWDNHSDTATLRNHRDRVIDEASWGERRSRHGDRHEGRQGDRHEGRHDGRHDGRSWNGDRHHGHGGDRH</sequence>
<dbReference type="EMBL" id="MPOH02000011">
    <property type="protein sequence ID" value="OQD55726.1"/>
    <property type="molecule type" value="Genomic_DNA"/>
</dbReference>
<protein>
    <recommendedName>
        <fullName evidence="3">LTD domain-containing protein</fullName>
    </recommendedName>
</protein>
<reference evidence="5" key="1">
    <citation type="submission" date="2016-11" db="EMBL/GenBank/DDBJ databases">
        <authorList>
            <person name="Schniete J.K."/>
            <person name="Salih T."/>
            <person name="Algora Gallardo L."/>
            <person name="Martinez Fernandez S."/>
            <person name="Herron P.R."/>
        </authorList>
    </citation>
    <scope>NUCLEOTIDE SEQUENCE [LARGE SCALE GENOMIC DNA]</scope>
    <source>
        <strain evidence="5">DSM 41896</strain>
    </source>
</reference>
<dbReference type="RefSeq" id="WP_073496392.1">
    <property type="nucleotide sequence ID" value="NZ_MPOH02000011.1"/>
</dbReference>
<dbReference type="Pfam" id="PF00932">
    <property type="entry name" value="LTD"/>
    <property type="match status" value="1"/>
</dbReference>
<feature type="chain" id="PRO_5013048322" description="LTD domain-containing protein" evidence="2">
    <location>
        <begin position="32"/>
        <end position="194"/>
    </location>
</feature>
<dbReference type="OrthoDB" id="3828227at2"/>
<proteinExistence type="predicted"/>
<accession>A0A1V6MTT8</accession>
<dbReference type="PROSITE" id="PS51841">
    <property type="entry name" value="LTD"/>
    <property type="match status" value="1"/>
</dbReference>
<feature type="domain" description="LTD" evidence="3">
    <location>
        <begin position="21"/>
        <end position="160"/>
    </location>
</feature>
<evidence type="ECO:0000256" key="1">
    <source>
        <dbReference type="SAM" id="MobiDB-lite"/>
    </source>
</evidence>
<evidence type="ECO:0000259" key="3">
    <source>
        <dbReference type="PROSITE" id="PS51841"/>
    </source>
</evidence>
<keyword evidence="2" id="KW-0732">Signal</keyword>
<dbReference type="Proteomes" id="UP000184286">
    <property type="component" value="Unassembled WGS sequence"/>
</dbReference>
<name>A0A1V6MTT8_9ACTN</name>
<dbReference type="InterPro" id="IPR001322">
    <property type="entry name" value="Lamin_tail_dom"/>
</dbReference>
<dbReference type="Gene3D" id="2.60.40.1260">
    <property type="entry name" value="Lamin Tail domain"/>
    <property type="match status" value="1"/>
</dbReference>
<dbReference type="InterPro" id="IPR036415">
    <property type="entry name" value="Lamin_tail_dom_sf"/>
</dbReference>
<dbReference type="SUPFAM" id="SSF74853">
    <property type="entry name" value="Lamin A/C globular tail domain"/>
    <property type="match status" value="1"/>
</dbReference>
<dbReference type="AlphaFoldDB" id="A0A1V6MTT8"/>
<comment type="caution">
    <text evidence="4">The sequence shown here is derived from an EMBL/GenBank/DDBJ whole genome shotgun (WGS) entry which is preliminary data.</text>
</comment>